<gene>
    <name evidence="1" type="primary">nrdD</name>
    <name evidence="1" type="ORF">ENT87_00095</name>
    <name evidence="2" type="ORF">ENU30_01555</name>
</gene>
<dbReference type="PANTHER" id="PTHR21075">
    <property type="entry name" value="ANAEROBIC RIBONUCLEOSIDE-TRIPHOSPHATE REDUCTASE"/>
    <property type="match status" value="1"/>
</dbReference>
<dbReference type="EMBL" id="DTAI01000006">
    <property type="protein sequence ID" value="HGN35944.1"/>
    <property type="molecule type" value="Genomic_DNA"/>
</dbReference>
<dbReference type="GO" id="GO:0009265">
    <property type="term" value="P:2'-deoxyribonucleotide biosynthetic process"/>
    <property type="evidence" value="ECO:0007669"/>
    <property type="project" value="TreeGrafter"/>
</dbReference>
<evidence type="ECO:0000313" key="1">
    <source>
        <dbReference type="EMBL" id="HGN35944.1"/>
    </source>
</evidence>
<proteinExistence type="predicted"/>
<reference evidence="1" key="1">
    <citation type="journal article" date="2020" name="mSystems">
        <title>Genome- and Community-Level Interaction Insights into Carbon Utilization and Element Cycling Functions of Hydrothermarchaeota in Hydrothermal Sediment.</title>
        <authorList>
            <person name="Zhou Z."/>
            <person name="Liu Y."/>
            <person name="Xu W."/>
            <person name="Pan J."/>
            <person name="Luo Z.H."/>
            <person name="Li M."/>
        </authorList>
    </citation>
    <scope>NUCLEOTIDE SEQUENCE [LARGE SCALE GENOMIC DNA]</scope>
    <source>
        <strain evidence="1">SpSt-618</strain>
        <strain evidence="2">SpSt-657</strain>
    </source>
</reference>
<dbReference type="EC" id="1.17.4.2" evidence="1"/>
<name>A0A7J3I598_9CREN</name>
<evidence type="ECO:0000313" key="2">
    <source>
        <dbReference type="EMBL" id="HGQ17657.1"/>
    </source>
</evidence>
<dbReference type="AlphaFoldDB" id="A0A7J3I598"/>
<accession>A0A7J3I598</accession>
<organism evidence="1">
    <name type="scientific">Ignisphaera aggregans</name>
    <dbReference type="NCBI Taxonomy" id="334771"/>
    <lineage>
        <taxon>Archaea</taxon>
        <taxon>Thermoproteota</taxon>
        <taxon>Thermoprotei</taxon>
        <taxon>Desulfurococcales</taxon>
        <taxon>Desulfurococcaceae</taxon>
        <taxon>Ignisphaera</taxon>
    </lineage>
</organism>
<dbReference type="EMBL" id="DTBZ01000039">
    <property type="protein sequence ID" value="HGQ17657.1"/>
    <property type="molecule type" value="Genomic_DNA"/>
</dbReference>
<dbReference type="GO" id="GO:0004748">
    <property type="term" value="F:ribonucleoside-diphosphate reductase activity, thioredoxin disulfide as acceptor"/>
    <property type="evidence" value="ECO:0007669"/>
    <property type="project" value="TreeGrafter"/>
</dbReference>
<protein>
    <submittedName>
        <fullName evidence="1">Anaerobic ribonucleoside-triphosphate reductase</fullName>
        <ecNumber evidence="1">1.17.4.2</ecNumber>
    </submittedName>
</protein>
<dbReference type="PANTHER" id="PTHR21075:SF0">
    <property type="entry name" value="ANAEROBIC RIBONUCLEOSIDE-TRIPHOSPHATE REDUCTASE"/>
    <property type="match status" value="1"/>
</dbReference>
<dbReference type="Gene3D" id="3.20.70.20">
    <property type="match status" value="1"/>
</dbReference>
<dbReference type="NCBIfam" id="TIGR02487">
    <property type="entry name" value="NrdD"/>
    <property type="match status" value="1"/>
</dbReference>
<dbReference type="SUPFAM" id="SSF51998">
    <property type="entry name" value="PFL-like glycyl radical enzymes"/>
    <property type="match status" value="1"/>
</dbReference>
<dbReference type="Pfam" id="PF13597">
    <property type="entry name" value="NRDD"/>
    <property type="match status" value="1"/>
</dbReference>
<dbReference type="GO" id="GO:0008998">
    <property type="term" value="F:ribonucleoside-triphosphate reductase (thioredoxin) activity"/>
    <property type="evidence" value="ECO:0007669"/>
    <property type="project" value="UniProtKB-EC"/>
</dbReference>
<dbReference type="GO" id="GO:0031250">
    <property type="term" value="C:anaerobic ribonucleoside-triphosphate reductase complex"/>
    <property type="evidence" value="ECO:0007669"/>
    <property type="project" value="TreeGrafter"/>
</dbReference>
<keyword evidence="1" id="KW-0560">Oxidoreductase</keyword>
<dbReference type="GO" id="GO:0006260">
    <property type="term" value="P:DNA replication"/>
    <property type="evidence" value="ECO:0007669"/>
    <property type="project" value="InterPro"/>
</dbReference>
<sequence length="670" mass="77071">MLILWSHFRMCFVVRQEYYFHLRSSPSTDIVAVSIIICSVCYVLQGCYLLQQLESLLEEYLSGFEWAVKDNANVPKAVSGLLSHVLGSAIYSEAMRILPRDSVKLHEDGWIYIYKLRDGSITRPYCGGLDARPIIESGLKTVTVISKPPKHLDSAVDQLVNATYMFSHERTGAVGLYGIDVVLSPYISRDRLDYRSVKQNIQRFVYNLNYPLKSGQSPFTNIVFAFSNKFYRTMPVASGDKRFRFVIDMYENYIEETRKILKAFAEVFSEGDAVGQPFTFPIPTSIVNSDFERYLREDEELWNLYWQMVAKTGQMYFLNGYRHKAEDLFSFCCRLLSDMSRVRDVLHQAKGVWDMPPSVGSINVVVINLPRLAMIARTGDDKAMWDKLDELLEISRKTLMWFRTMYMKLFAEGLYPMTREYIDSVNPFKFYYNTIGLIGLAEYASIMLGEPYLWLKASPSIIPQIVKHYNDVLNYVNSRLKEFEEYDDVLYNVEEVPGETLGVKLAWKDVAFAKELTRSEDLSIYIPVGEVEGKKVPFYTNQLSPPYTALHLRHQLEIESQCQKLFTGGVIKHVFIDRELSADTIARFVMRTLKNSDVVYISVTPTIAVCPSCGYRIVGRATRCPNCGTSIDLWSRIVGYYRPVKSWNSGRVAEFNLRKDMSKDIEDIAI</sequence>
<dbReference type="InterPro" id="IPR012833">
    <property type="entry name" value="NrdD"/>
</dbReference>
<comment type="caution">
    <text evidence="1">The sequence shown here is derived from an EMBL/GenBank/DDBJ whole genome shotgun (WGS) entry which is preliminary data.</text>
</comment>